<dbReference type="PANTHER" id="PTHR34700">
    <property type="entry name" value="POTASSIUM BINDING PROTEIN KBP"/>
    <property type="match status" value="1"/>
</dbReference>
<dbReference type="InterPro" id="IPR018392">
    <property type="entry name" value="LysM"/>
</dbReference>
<sequence length="243" mass="24540">MIQQNSKKFSKISRIGATSGVAALALAGAAAGIGAAPASAAPAGTWDKLAQCESGGDWSINTGNGFKGGLQFTNSTWKAFGGSGAANNASKGEQIRVAKKVQAAQGWGAWPACSAKLGISGKAPAGPKADTKPAPKPASTQTTQKAPVQKQAPVQKAAPKHAAQAPVQKAAPQQQVKSTAKHVATVKAADSGKNYTVKAGDTLSKIANAQGLNNWESLYSVNTASVSNPNVIMVGQSLNLPTK</sequence>
<comment type="similarity">
    <text evidence="1">Belongs to the transglycosylase family. Rpf subfamily.</text>
</comment>
<dbReference type="Proteomes" id="UP000195913">
    <property type="component" value="Unassembled WGS sequence"/>
</dbReference>
<keyword evidence="2" id="KW-0378">Hydrolase</keyword>
<keyword evidence="4" id="KW-0732">Signal</keyword>
<organism evidence="6 7">
    <name type="scientific">Arthrobacter rhombi</name>
    <dbReference type="NCBI Taxonomy" id="71253"/>
    <lineage>
        <taxon>Bacteria</taxon>
        <taxon>Bacillati</taxon>
        <taxon>Actinomycetota</taxon>
        <taxon>Actinomycetes</taxon>
        <taxon>Micrococcales</taxon>
        <taxon>Micrococcaceae</taxon>
        <taxon>Arthrobacter</taxon>
    </lineage>
</organism>
<feature type="domain" description="LysM" evidence="5">
    <location>
        <begin position="193"/>
        <end position="240"/>
    </location>
</feature>
<protein>
    <submittedName>
        <fullName evidence="6">Putative secreted protein</fullName>
    </submittedName>
</protein>
<dbReference type="Gene3D" id="3.10.350.10">
    <property type="entry name" value="LysM domain"/>
    <property type="match status" value="1"/>
</dbReference>
<evidence type="ECO:0000256" key="1">
    <source>
        <dbReference type="ARBA" id="ARBA00010830"/>
    </source>
</evidence>
<feature type="compositionally biased region" description="Low complexity" evidence="3">
    <location>
        <begin position="144"/>
        <end position="175"/>
    </location>
</feature>
<dbReference type="InterPro" id="IPR036779">
    <property type="entry name" value="LysM_dom_sf"/>
</dbReference>
<dbReference type="AlphaFoldDB" id="A0A1R4EPG5"/>
<evidence type="ECO:0000256" key="2">
    <source>
        <dbReference type="ARBA" id="ARBA00022801"/>
    </source>
</evidence>
<feature type="chain" id="PRO_5013159213" evidence="4">
    <location>
        <begin position="41"/>
        <end position="243"/>
    </location>
</feature>
<dbReference type="GO" id="GO:0016787">
    <property type="term" value="F:hydrolase activity"/>
    <property type="evidence" value="ECO:0007669"/>
    <property type="project" value="UniProtKB-KW"/>
</dbReference>
<dbReference type="PROSITE" id="PS51318">
    <property type="entry name" value="TAT"/>
    <property type="match status" value="1"/>
</dbReference>
<dbReference type="PANTHER" id="PTHR34700:SF4">
    <property type="entry name" value="PHAGE-LIKE ELEMENT PBSX PROTEIN XKDP"/>
    <property type="match status" value="1"/>
</dbReference>
<dbReference type="RefSeq" id="WP_241895402.1">
    <property type="nucleotide sequence ID" value="NZ_FUHW01000001.1"/>
</dbReference>
<dbReference type="SUPFAM" id="SSF54106">
    <property type="entry name" value="LysM domain"/>
    <property type="match status" value="1"/>
</dbReference>
<dbReference type="SMART" id="SM00257">
    <property type="entry name" value="LysM"/>
    <property type="match status" value="1"/>
</dbReference>
<dbReference type="CDD" id="cd13925">
    <property type="entry name" value="RPF"/>
    <property type="match status" value="1"/>
</dbReference>
<dbReference type="SUPFAM" id="SSF53955">
    <property type="entry name" value="Lysozyme-like"/>
    <property type="match status" value="1"/>
</dbReference>
<dbReference type="InterPro" id="IPR006311">
    <property type="entry name" value="TAT_signal"/>
</dbReference>
<dbReference type="InterPro" id="IPR023346">
    <property type="entry name" value="Lysozyme-like_dom_sf"/>
</dbReference>
<proteinExistence type="inferred from homology"/>
<evidence type="ECO:0000256" key="3">
    <source>
        <dbReference type="SAM" id="MobiDB-lite"/>
    </source>
</evidence>
<dbReference type="InterPro" id="IPR010618">
    <property type="entry name" value="RPF"/>
</dbReference>
<evidence type="ECO:0000259" key="5">
    <source>
        <dbReference type="PROSITE" id="PS51782"/>
    </source>
</evidence>
<dbReference type="CDD" id="cd00118">
    <property type="entry name" value="LysM"/>
    <property type="match status" value="1"/>
</dbReference>
<keyword evidence="7" id="KW-1185">Reference proteome</keyword>
<name>A0A1R4EPG5_9MICC</name>
<dbReference type="EMBL" id="FUHW01000001">
    <property type="protein sequence ID" value="SJM45597.1"/>
    <property type="molecule type" value="Genomic_DNA"/>
</dbReference>
<dbReference type="Pfam" id="PF06737">
    <property type="entry name" value="Transglycosylas"/>
    <property type="match status" value="1"/>
</dbReference>
<accession>A0A1R4EPG5</accession>
<reference evidence="6 7" key="1">
    <citation type="submission" date="2017-02" db="EMBL/GenBank/DDBJ databases">
        <authorList>
            <person name="Peterson S.W."/>
        </authorList>
    </citation>
    <scope>NUCLEOTIDE SEQUENCE [LARGE SCALE GENOMIC DNA]</scope>
    <source>
        <strain evidence="6 7">B Ar 00.02</strain>
    </source>
</reference>
<dbReference type="Pfam" id="PF01476">
    <property type="entry name" value="LysM"/>
    <property type="match status" value="1"/>
</dbReference>
<evidence type="ECO:0000313" key="7">
    <source>
        <dbReference type="Proteomes" id="UP000195913"/>
    </source>
</evidence>
<evidence type="ECO:0000256" key="4">
    <source>
        <dbReference type="SAM" id="SignalP"/>
    </source>
</evidence>
<dbReference type="PROSITE" id="PS51782">
    <property type="entry name" value="LYSM"/>
    <property type="match status" value="1"/>
</dbReference>
<evidence type="ECO:0000313" key="6">
    <source>
        <dbReference type="EMBL" id="SJM45597.1"/>
    </source>
</evidence>
<feature type="signal peptide" evidence="4">
    <location>
        <begin position="1"/>
        <end position="40"/>
    </location>
</feature>
<feature type="region of interest" description="Disordered" evidence="3">
    <location>
        <begin position="121"/>
        <end position="175"/>
    </location>
</feature>
<dbReference type="Gene3D" id="1.10.530.10">
    <property type="match status" value="1"/>
</dbReference>
<dbReference type="InterPro" id="IPR052196">
    <property type="entry name" value="Bact_Kbp"/>
</dbReference>
<gene>
    <name evidence="6" type="ORF">FM101_00115</name>
</gene>